<evidence type="ECO:0000313" key="5">
    <source>
        <dbReference type="Proteomes" id="UP000320475"/>
    </source>
</evidence>
<protein>
    <recommendedName>
        <fullName evidence="6">Pectinesterase inhibitor domain-containing protein</fullName>
    </recommendedName>
</protein>
<dbReference type="EMBL" id="QEAM01000056">
    <property type="protein sequence ID" value="TPX48250.1"/>
    <property type="molecule type" value="Genomic_DNA"/>
</dbReference>
<evidence type="ECO:0000313" key="3">
    <source>
        <dbReference type="EMBL" id="TPX53589.1"/>
    </source>
</evidence>
<dbReference type="VEuPathDB" id="FungiDB:SeMB42_g00683"/>
<evidence type="ECO:0000313" key="2">
    <source>
        <dbReference type="EMBL" id="TPX48250.1"/>
    </source>
</evidence>
<dbReference type="Proteomes" id="UP000317494">
    <property type="component" value="Unassembled WGS sequence"/>
</dbReference>
<reference evidence="4 5" key="1">
    <citation type="journal article" date="2019" name="Sci. Rep.">
        <title>Comparative genomics of chytrid fungi reveal insights into the obligate biotrophic and pathogenic lifestyle of Synchytrium endobioticum.</title>
        <authorList>
            <person name="van de Vossenberg B.T.L.H."/>
            <person name="Warris S."/>
            <person name="Nguyen H.D.T."/>
            <person name="van Gent-Pelzer M.P.E."/>
            <person name="Joly D.L."/>
            <person name="van de Geest H.C."/>
            <person name="Bonants P.J.M."/>
            <person name="Smith D.S."/>
            <person name="Levesque C.A."/>
            <person name="van der Lee T.A.J."/>
        </authorList>
    </citation>
    <scope>NUCLEOTIDE SEQUENCE [LARGE SCALE GENOMIC DNA]</scope>
    <source>
        <strain evidence="2 5">LEV6574</strain>
        <strain evidence="3 4">MB42</strain>
    </source>
</reference>
<proteinExistence type="predicted"/>
<dbReference type="EMBL" id="QEAN01000014">
    <property type="protein sequence ID" value="TPX53589.1"/>
    <property type="molecule type" value="Genomic_DNA"/>
</dbReference>
<evidence type="ECO:0000256" key="1">
    <source>
        <dbReference type="SAM" id="SignalP"/>
    </source>
</evidence>
<keyword evidence="1" id="KW-0732">Signal</keyword>
<organism evidence="3 4">
    <name type="scientific">Synchytrium endobioticum</name>
    <dbReference type="NCBI Taxonomy" id="286115"/>
    <lineage>
        <taxon>Eukaryota</taxon>
        <taxon>Fungi</taxon>
        <taxon>Fungi incertae sedis</taxon>
        <taxon>Chytridiomycota</taxon>
        <taxon>Chytridiomycota incertae sedis</taxon>
        <taxon>Chytridiomycetes</taxon>
        <taxon>Synchytriales</taxon>
        <taxon>Synchytriaceae</taxon>
        <taxon>Synchytrium</taxon>
    </lineage>
</organism>
<name>A0A507DPE4_9FUNG</name>
<evidence type="ECO:0000313" key="4">
    <source>
        <dbReference type="Proteomes" id="UP000317494"/>
    </source>
</evidence>
<dbReference type="AlphaFoldDB" id="A0A507DPE4"/>
<comment type="caution">
    <text evidence="3">The sequence shown here is derived from an EMBL/GenBank/DDBJ whole genome shotgun (WGS) entry which is preliminary data.</text>
</comment>
<feature type="signal peptide" evidence="1">
    <location>
        <begin position="1"/>
        <end position="20"/>
    </location>
</feature>
<dbReference type="Proteomes" id="UP000320475">
    <property type="component" value="Unassembled WGS sequence"/>
</dbReference>
<keyword evidence="4" id="KW-1185">Reference proteome</keyword>
<feature type="chain" id="PRO_5036131062" description="Pectinesterase inhibitor domain-containing protein" evidence="1">
    <location>
        <begin position="21"/>
        <end position="200"/>
    </location>
</feature>
<gene>
    <name evidence="2" type="ORF">SeLEV6574_g02152</name>
    <name evidence="3" type="ORF">SeMB42_g00683</name>
</gene>
<evidence type="ECO:0008006" key="6">
    <source>
        <dbReference type="Google" id="ProtNLM"/>
    </source>
</evidence>
<sequence>MKNSILVLVVIACTITIASAKSDDRCYPAKNTTCLTGPQIKLATYNLSADAHDLKTLVDTMSLTVANLKQTDEKVTAIIKRNTLIQNMVSFRNVTLLCPNNAPTVRKSMSLLDERCNGTRNALDLLTNAMGKEGTTAATALKGLQYQSTALAQMADEAVVLLKRLQGVVAAGGDFENSHLVFTKVSFVLQKEVAQFPAPL</sequence>
<accession>A0A507DPE4</accession>